<gene>
    <name evidence="2" type="ORF">JIN87_10040</name>
</gene>
<evidence type="ECO:0000259" key="1">
    <source>
        <dbReference type="Pfam" id="PF21248"/>
    </source>
</evidence>
<keyword evidence="3" id="KW-1185">Reference proteome</keyword>
<protein>
    <recommendedName>
        <fullName evidence="1">Adenylyltransferase SoFic-like C-terminal domain-containing protein</fullName>
    </recommendedName>
</protein>
<feature type="domain" description="Adenylyltransferase SoFic-like C-terminal" evidence="1">
    <location>
        <begin position="270"/>
        <end position="345"/>
    </location>
</feature>
<name>A0A934RTB8_9BACT</name>
<sequence>MKELSSTPTNPLLQIPNPKEIETREILKECIEARASLAYLSRVYDSFKPQKVLFENLATIETLSVLTKSKAFETARFDVVAELKKLYVGQNSRSKLRDIHLFLQSSHQSTWVKKPSVIELYEEAAKTVMLSEQDEVFTAMEDLIDPNNAHFKNVSAWVDFELSFREDHLDPLINQAISHVSFRKLNHYKGNAELIGSLADPLTMKLRKLLSYPCLTLHHYFFENKDEYEAYLSEFRQQGHWRQWVSFYCSATSDRAQKITRWSDQLVNLYSRTAHQISRLIPANKAKDITELIFTRPFCQRNDVELCPNIADNETLARHLKRLVEHGILEQEKHSYTVVYRNRALVDLILEAIE</sequence>
<dbReference type="Proteomes" id="UP000617628">
    <property type="component" value="Unassembled WGS sequence"/>
</dbReference>
<dbReference type="RefSeq" id="WP_200355426.1">
    <property type="nucleotide sequence ID" value="NZ_JAENIL010000016.1"/>
</dbReference>
<evidence type="ECO:0000313" key="2">
    <source>
        <dbReference type="EMBL" id="MBK1877210.1"/>
    </source>
</evidence>
<accession>A0A934RTB8</accession>
<organism evidence="2 3">
    <name type="scientific">Pelagicoccus mobilis</name>
    <dbReference type="NCBI Taxonomy" id="415221"/>
    <lineage>
        <taxon>Bacteria</taxon>
        <taxon>Pseudomonadati</taxon>
        <taxon>Verrucomicrobiota</taxon>
        <taxon>Opitutia</taxon>
        <taxon>Puniceicoccales</taxon>
        <taxon>Pelagicoccaceae</taxon>
        <taxon>Pelagicoccus</taxon>
    </lineage>
</organism>
<evidence type="ECO:0000313" key="3">
    <source>
        <dbReference type="Proteomes" id="UP000617628"/>
    </source>
</evidence>
<dbReference type="AlphaFoldDB" id="A0A934RTB8"/>
<dbReference type="EMBL" id="JAENIL010000016">
    <property type="protein sequence ID" value="MBK1877210.1"/>
    <property type="molecule type" value="Genomic_DNA"/>
</dbReference>
<dbReference type="InterPro" id="IPR048770">
    <property type="entry name" value="SoFic-like_C"/>
</dbReference>
<comment type="caution">
    <text evidence="2">The sequence shown here is derived from an EMBL/GenBank/DDBJ whole genome shotgun (WGS) entry which is preliminary data.</text>
</comment>
<proteinExistence type="predicted"/>
<dbReference type="Pfam" id="PF21248">
    <property type="entry name" value="SoFic-like_C"/>
    <property type="match status" value="1"/>
</dbReference>
<reference evidence="2" key="1">
    <citation type="submission" date="2021-01" db="EMBL/GenBank/DDBJ databases">
        <title>Modified the classification status of verrucomicrobia.</title>
        <authorList>
            <person name="Feng X."/>
        </authorList>
    </citation>
    <scope>NUCLEOTIDE SEQUENCE</scope>
    <source>
        <strain evidence="2">KCTC 13126</strain>
    </source>
</reference>